<keyword evidence="4" id="KW-1185">Reference proteome</keyword>
<gene>
    <name evidence="3" type="ORF">Dac01nite_07640</name>
</gene>
<dbReference type="Pfam" id="PF25591">
    <property type="entry name" value="LRV_2"/>
    <property type="match status" value="1"/>
</dbReference>
<organism evidence="3 4">
    <name type="scientific">Demequina activiva</name>
    <dbReference type="NCBI Taxonomy" id="1582364"/>
    <lineage>
        <taxon>Bacteria</taxon>
        <taxon>Bacillati</taxon>
        <taxon>Actinomycetota</taxon>
        <taxon>Actinomycetes</taxon>
        <taxon>Micrococcales</taxon>
        <taxon>Demequinaceae</taxon>
        <taxon>Demequina</taxon>
    </lineage>
</organism>
<accession>A0A919UFR7</accession>
<keyword evidence="1" id="KW-1133">Transmembrane helix</keyword>
<dbReference type="RefSeq" id="WP_203653477.1">
    <property type="nucleotide sequence ID" value="NZ_BONR01000001.1"/>
</dbReference>
<evidence type="ECO:0000256" key="1">
    <source>
        <dbReference type="SAM" id="Phobius"/>
    </source>
</evidence>
<dbReference type="InterPro" id="IPR057893">
    <property type="entry name" value="LRV_2"/>
</dbReference>
<reference evidence="3" key="1">
    <citation type="submission" date="2021-01" db="EMBL/GenBank/DDBJ databases">
        <title>Whole genome shotgun sequence of Demequina activiva NBRC 110675.</title>
        <authorList>
            <person name="Komaki H."/>
            <person name="Tamura T."/>
        </authorList>
    </citation>
    <scope>NUCLEOTIDE SEQUENCE</scope>
    <source>
        <strain evidence="3">NBRC 110675</strain>
    </source>
</reference>
<name>A0A919UFR7_9MICO</name>
<evidence type="ECO:0000313" key="3">
    <source>
        <dbReference type="EMBL" id="GIG54012.1"/>
    </source>
</evidence>
<keyword evidence="1" id="KW-0812">Transmembrane</keyword>
<evidence type="ECO:0000259" key="2">
    <source>
        <dbReference type="Pfam" id="PF25591"/>
    </source>
</evidence>
<evidence type="ECO:0000313" key="4">
    <source>
        <dbReference type="Proteomes" id="UP000652354"/>
    </source>
</evidence>
<proteinExistence type="predicted"/>
<protein>
    <recommendedName>
        <fullName evidence="2">Leucine rich repeat variant domain-containing protein</fullName>
    </recommendedName>
</protein>
<comment type="caution">
    <text evidence="3">The sequence shown here is derived from an EMBL/GenBank/DDBJ whole genome shotgun (WGS) entry which is preliminary data.</text>
</comment>
<sequence>MEDVRFPVILWLVPLVPIAAIAVLLRDTRASATPAAPATPTVRRASAFSPDGDRAAMTSAAIRVLRERAASPRSSAHELEQLACLHAHLRPVVAANPATPANVLSWLSTLGDVQIDAAIASRRSVASVATPVSGVRRVEADRVATAVTVPSLLG</sequence>
<feature type="transmembrane region" description="Helical" evidence="1">
    <location>
        <begin position="6"/>
        <end position="25"/>
    </location>
</feature>
<dbReference type="AlphaFoldDB" id="A0A919UFR7"/>
<dbReference type="Proteomes" id="UP000652354">
    <property type="component" value="Unassembled WGS sequence"/>
</dbReference>
<feature type="domain" description="Leucine rich repeat variant" evidence="2">
    <location>
        <begin position="66"/>
        <end position="122"/>
    </location>
</feature>
<dbReference type="EMBL" id="BONR01000001">
    <property type="protein sequence ID" value="GIG54012.1"/>
    <property type="molecule type" value="Genomic_DNA"/>
</dbReference>
<keyword evidence="1" id="KW-0472">Membrane</keyword>